<dbReference type="OrthoDB" id="1263230at2"/>
<evidence type="ECO:0000313" key="3">
    <source>
        <dbReference type="Proteomes" id="UP000215002"/>
    </source>
</evidence>
<reference evidence="2 3" key="1">
    <citation type="submission" date="2017-08" db="EMBL/GenBank/DDBJ databases">
        <title>Complete genome sequence of Mucilaginibacter sp. strain BJC16-A31.</title>
        <authorList>
            <consortium name="Henan University of Science and Technology"/>
            <person name="You X."/>
        </authorList>
    </citation>
    <scope>NUCLEOTIDE SEQUENCE [LARGE SCALE GENOMIC DNA]</scope>
    <source>
        <strain evidence="2 3">BJC16-A31</strain>
    </source>
</reference>
<dbReference type="KEGG" id="muc:MuYL_1254"/>
<organism evidence="2 3">
    <name type="scientific">Mucilaginibacter xinganensis</name>
    <dbReference type="NCBI Taxonomy" id="1234841"/>
    <lineage>
        <taxon>Bacteria</taxon>
        <taxon>Pseudomonadati</taxon>
        <taxon>Bacteroidota</taxon>
        <taxon>Sphingobacteriia</taxon>
        <taxon>Sphingobacteriales</taxon>
        <taxon>Sphingobacteriaceae</taxon>
        <taxon>Mucilaginibacter</taxon>
    </lineage>
</organism>
<feature type="region of interest" description="Disordered" evidence="1">
    <location>
        <begin position="124"/>
        <end position="156"/>
    </location>
</feature>
<evidence type="ECO:0000256" key="1">
    <source>
        <dbReference type="SAM" id="MobiDB-lite"/>
    </source>
</evidence>
<dbReference type="AlphaFoldDB" id="A0A223NTE5"/>
<gene>
    <name evidence="2" type="ORF">MuYL_1254</name>
</gene>
<proteinExistence type="predicted"/>
<keyword evidence="3" id="KW-1185">Reference proteome</keyword>
<evidence type="ECO:0000313" key="2">
    <source>
        <dbReference type="EMBL" id="ASU33152.1"/>
    </source>
</evidence>
<dbReference type="RefSeq" id="WP_157740637.1">
    <property type="nucleotide sequence ID" value="NZ_CP022743.1"/>
</dbReference>
<dbReference type="Proteomes" id="UP000215002">
    <property type="component" value="Chromosome"/>
</dbReference>
<name>A0A223NTE5_9SPHI</name>
<dbReference type="Gene3D" id="1.10.132.80">
    <property type="match status" value="1"/>
</dbReference>
<sequence>MLFQPYFTDEAALLSKVDAYFNFIEGEYHLECKPGKEKEHKELHSPSIKVWDRDPEPATFAGLALFLGFSSINALDDYTDTGEYPEALKWGRLRVEASYEKKLHAQSATGAIFALKAMGWSDRGEGKSGAQGPKTIKVEVLESGPEPAESEKEVVL</sequence>
<dbReference type="EMBL" id="CP022743">
    <property type="protein sequence ID" value="ASU33152.1"/>
    <property type="molecule type" value="Genomic_DNA"/>
</dbReference>
<protein>
    <submittedName>
        <fullName evidence="2">Uncharacterized protein</fullName>
    </submittedName>
</protein>
<accession>A0A223NTE5</accession>